<reference evidence="1 2" key="1">
    <citation type="journal article" date="2016" name="Appl. Environ. Microbiol.">
        <title>Lack of Overt Genome Reduction in the Bryostatin-Producing Bryozoan Symbiont "Candidatus Endobugula sertula".</title>
        <authorList>
            <person name="Miller I.J."/>
            <person name="Vanee N."/>
            <person name="Fong S.S."/>
            <person name="Lim-Fong G.E."/>
            <person name="Kwan J.C."/>
        </authorList>
    </citation>
    <scope>NUCLEOTIDE SEQUENCE [LARGE SCALE GENOMIC DNA]</scope>
    <source>
        <strain evidence="1">AB1-4</strain>
    </source>
</reference>
<dbReference type="Proteomes" id="UP000242502">
    <property type="component" value="Unassembled WGS sequence"/>
</dbReference>
<organism evidence="1 2">
    <name type="scientific">Candidatus Endobugula sertula</name>
    <name type="common">Bugula neritina bacterial symbiont</name>
    <dbReference type="NCBI Taxonomy" id="62101"/>
    <lineage>
        <taxon>Bacteria</taxon>
        <taxon>Pseudomonadati</taxon>
        <taxon>Pseudomonadota</taxon>
        <taxon>Gammaproteobacteria</taxon>
        <taxon>Cellvibrionales</taxon>
        <taxon>Cellvibrionaceae</taxon>
        <taxon>Candidatus Endobugula</taxon>
    </lineage>
</organism>
<gene>
    <name evidence="1" type="ORF">AB835_14825</name>
</gene>
<dbReference type="GO" id="GO:0000166">
    <property type="term" value="F:nucleotide binding"/>
    <property type="evidence" value="ECO:0007669"/>
    <property type="project" value="InterPro"/>
</dbReference>
<name>A0A1D2QL72_9GAMM</name>
<accession>A0A1D2QL72</accession>
<dbReference type="Gene3D" id="3.30.980.10">
    <property type="entry name" value="Threonyl-trna Synthetase, Chain A, domain 2"/>
    <property type="match status" value="1"/>
</dbReference>
<dbReference type="EMBL" id="MDLC01000103">
    <property type="protein sequence ID" value="ODS22322.1"/>
    <property type="molecule type" value="Genomic_DNA"/>
</dbReference>
<protein>
    <recommendedName>
        <fullName evidence="3">Threonyl/alanyl tRNA synthetase SAD domain-containing protein</fullName>
    </recommendedName>
</protein>
<proteinExistence type="predicted"/>
<dbReference type="AlphaFoldDB" id="A0A1D2QL72"/>
<evidence type="ECO:0000313" key="2">
    <source>
        <dbReference type="Proteomes" id="UP000242502"/>
    </source>
</evidence>
<dbReference type="SUPFAM" id="SSF55186">
    <property type="entry name" value="ThrRS/AlaRS common domain"/>
    <property type="match status" value="1"/>
</dbReference>
<dbReference type="STRING" id="62101.AB835_14825"/>
<sequence>MMTRKTEKLYYDVGCHIREGQARFDFNMERKFSPEDVQSIEEVCNKLIDENNEILLYGSEVHPDARFWGCKGEVIPCGGTHLSHTGSVGCMQVKRKGLGKARERIICMLNNAVYATNHYKKED</sequence>
<comment type="caution">
    <text evidence="1">The sequence shown here is derived from an EMBL/GenBank/DDBJ whole genome shotgun (WGS) entry which is preliminary data.</text>
</comment>
<evidence type="ECO:0000313" key="1">
    <source>
        <dbReference type="EMBL" id="ODS22322.1"/>
    </source>
</evidence>
<evidence type="ECO:0008006" key="3">
    <source>
        <dbReference type="Google" id="ProtNLM"/>
    </source>
</evidence>
<dbReference type="InterPro" id="IPR018163">
    <property type="entry name" value="Thr/Ala-tRNA-synth_IIc_edit"/>
</dbReference>